<name>A0A838AA80_9PSEU</name>
<evidence type="ECO:0000313" key="2">
    <source>
        <dbReference type="Proteomes" id="UP000582974"/>
    </source>
</evidence>
<organism evidence="1 2">
    <name type="scientific">Haloechinothrix aidingensis</name>
    <dbReference type="NCBI Taxonomy" id="2752311"/>
    <lineage>
        <taxon>Bacteria</taxon>
        <taxon>Bacillati</taxon>
        <taxon>Actinomycetota</taxon>
        <taxon>Actinomycetes</taxon>
        <taxon>Pseudonocardiales</taxon>
        <taxon>Pseudonocardiaceae</taxon>
        <taxon>Haloechinothrix</taxon>
    </lineage>
</organism>
<dbReference type="InterPro" id="IPR021555">
    <property type="entry name" value="DUF3000"/>
</dbReference>
<proteinExistence type="predicted"/>
<dbReference type="AlphaFoldDB" id="A0A838AA80"/>
<dbReference type="Proteomes" id="UP000582974">
    <property type="component" value="Unassembled WGS sequence"/>
</dbReference>
<gene>
    <name evidence="1" type="ORF">H0B56_11010</name>
</gene>
<evidence type="ECO:0000313" key="1">
    <source>
        <dbReference type="EMBL" id="MBA0126069.1"/>
    </source>
</evidence>
<keyword evidence="2" id="KW-1185">Reference proteome</keyword>
<sequence length="187" mass="19642">MTAMSHAPQAFQEAVAALCAVQSRAEVVLEPMRPPQRLAPWSYALGCEVTGPADVLASGRVVLLHDPDGHESWDGVLRLVTYVRAELDQDLAGDPALAAVGWSWLTDALEATGADYLALGGTVTKTSSTRFGDIGGPSQADDLELRASWTPASTELRAHGEAFCQLMASVAGLPPVGVTLFGQRQGS</sequence>
<dbReference type="RefSeq" id="WP_180892865.1">
    <property type="nucleotide sequence ID" value="NZ_JACCKD010000003.1"/>
</dbReference>
<comment type="caution">
    <text evidence="1">The sequence shown here is derived from an EMBL/GenBank/DDBJ whole genome shotgun (WGS) entry which is preliminary data.</text>
</comment>
<protein>
    <submittedName>
        <fullName evidence="1">DUF3000 domain-containing protein</fullName>
    </submittedName>
</protein>
<dbReference type="Pfam" id="PF11452">
    <property type="entry name" value="DUF3000"/>
    <property type="match status" value="1"/>
</dbReference>
<reference evidence="1 2" key="1">
    <citation type="submission" date="2020-07" db="EMBL/GenBank/DDBJ databases">
        <title>Genome of Haloechinothrix sp.</title>
        <authorList>
            <person name="Tang S.-K."/>
            <person name="Yang L."/>
            <person name="Zhu W.-Y."/>
        </authorList>
    </citation>
    <scope>NUCLEOTIDE SEQUENCE [LARGE SCALE GENOMIC DNA]</scope>
    <source>
        <strain evidence="1 2">YIM 98757</strain>
    </source>
</reference>
<accession>A0A838AA80</accession>
<dbReference type="EMBL" id="JACCKD010000003">
    <property type="protein sequence ID" value="MBA0126069.1"/>
    <property type="molecule type" value="Genomic_DNA"/>
</dbReference>